<comment type="caution">
    <text evidence="7">The sequence shown here is derived from an EMBL/GenBank/DDBJ whole genome shotgun (WGS) entry which is preliminary data.</text>
</comment>
<evidence type="ECO:0000256" key="3">
    <source>
        <dbReference type="ARBA" id="ARBA00044493"/>
    </source>
</evidence>
<dbReference type="PANTHER" id="PTHR47447">
    <property type="entry name" value="OS03G0856100 PROTEIN"/>
    <property type="match status" value="1"/>
</dbReference>
<dbReference type="Pfam" id="PF01535">
    <property type="entry name" value="PPR"/>
    <property type="match status" value="1"/>
</dbReference>
<organism evidence="7 8">
    <name type="scientific">Antrodiella citrinella</name>
    <dbReference type="NCBI Taxonomy" id="2447956"/>
    <lineage>
        <taxon>Eukaryota</taxon>
        <taxon>Fungi</taxon>
        <taxon>Dikarya</taxon>
        <taxon>Basidiomycota</taxon>
        <taxon>Agaricomycotina</taxon>
        <taxon>Agaricomycetes</taxon>
        <taxon>Polyporales</taxon>
        <taxon>Steccherinaceae</taxon>
        <taxon>Antrodiella</taxon>
    </lineage>
</organism>
<dbReference type="Pfam" id="PF23276">
    <property type="entry name" value="TPR_24"/>
    <property type="match status" value="1"/>
</dbReference>
<evidence type="ECO:0000313" key="8">
    <source>
        <dbReference type="Proteomes" id="UP000308730"/>
    </source>
</evidence>
<evidence type="ECO:0000313" key="7">
    <source>
        <dbReference type="EMBL" id="THH20570.1"/>
    </source>
</evidence>
<gene>
    <name evidence="7" type="ORF">EUX98_g8557</name>
</gene>
<dbReference type="EMBL" id="SGPM01000487">
    <property type="protein sequence ID" value="THH20570.1"/>
    <property type="molecule type" value="Genomic_DNA"/>
</dbReference>
<sequence length="986" mass="112752">MSQLFDTEEAWSVYQDFRGEQVELTSEVAEDLLQFSAKMLSAITHTPPDHWRKWSIRIKPLVQDLEPLVDEHRWACLMVRILALTGSFQEALEKLDVIRKADVNTSAEIWLIEAYQSLMTTVDHYHTSTAVFELITQRWGDIGNYLVWRGHAGFYRDVRPYQQTLRNIAYRIMSTIEDPVKTYVALSANWSVEQRTRAGEYVVEVLCRHRDHADDAFSIMKYMFDQGLQPSIYHRTLLIKAISKADKTELSIRLFVDLHQGLEDPPPSVLSCGLYVFARAKDLERSETFFTKLQRLGVLTDGDVGMMLHCHAVNGHYERAEEFFQEYCVGPSDHVVFAPNIIHYTSVLLAYAEGRNFDGMDNWLKKMVDAGFKPDDHVYNIVLESMIRRGNTEEMLAVVQRMRAAGFPPTRVAYTTLMVYTTSQRDPEMTDAIYKQAMSEGIQPDRHMLNTLLNAHVESGSWRGAILAFDYIKNSKFRFGLDVWTTLLKAYVIIGAPFRVVSTLFTKLDEVGVQPDDRAYALIIQSACDSGRIGTALHIFNEMEKLSQEWPTDIHVNGFVLTIIMAYYLRVKDKLRAKAILDEIRNRNIDPTSTTYAIILNAYGNEKTVEHIEQAEDFLSGLLEEEEKMNGWLAGDGGRAKALETVFMPVLSAWSRHARADEVKRAFQTMLDKGGKPTLGSLTTLLDAYRRQRNVAAVKELWPRIVELGEQYSSQLDPLLDTVSGIEPPPGRRHSNVLCIPFSILVDALSAAGFHEEIAAAWADLQSKGFTLDSHNWNHLAIALVRAGEPERAFEIVDRVILKHRRDTIVTSPRDTNPLSPLLSELREEFLETRDLPHHETPLGRTRERAALAGLIGKKVQPWMTDLSSSDFAHPLHILHHVSPGWNIWRPHNQTLYLLGRALHHMHNGKPIQPIRPGEDYDAVNLRSQPTSMEELEARREEARASLSRIYDNFPEAAATVLDFERWQQSRTKRKNYRTSNHYIKR</sequence>
<dbReference type="InterPro" id="IPR002885">
    <property type="entry name" value="PPR_rpt"/>
</dbReference>
<evidence type="ECO:0000259" key="6">
    <source>
        <dbReference type="Pfam" id="PF23276"/>
    </source>
</evidence>
<accession>A0A4S4MC03</accession>
<reference evidence="7 8" key="1">
    <citation type="submission" date="2019-02" db="EMBL/GenBank/DDBJ databases">
        <title>Genome sequencing of the rare red list fungi Antrodiella citrinella (Flaviporus citrinellus).</title>
        <authorList>
            <person name="Buettner E."/>
            <person name="Kellner H."/>
        </authorList>
    </citation>
    <scope>NUCLEOTIDE SEQUENCE [LARGE SCALE GENOMIC DNA]</scope>
    <source>
        <strain evidence="7 8">DSM 108506</strain>
    </source>
</reference>
<evidence type="ECO:0000256" key="4">
    <source>
        <dbReference type="ARBA" id="ARBA00044511"/>
    </source>
</evidence>
<keyword evidence="8" id="KW-1185">Reference proteome</keyword>
<comment type="subunit">
    <text evidence="4">Binds to mitochondrial small subunit 15S rRNA.</text>
</comment>
<evidence type="ECO:0000256" key="1">
    <source>
        <dbReference type="ARBA" id="ARBA00006192"/>
    </source>
</evidence>
<dbReference type="Pfam" id="PF13812">
    <property type="entry name" value="PPR_3"/>
    <property type="match status" value="1"/>
</dbReference>
<dbReference type="InterPro" id="IPR057027">
    <property type="entry name" value="TPR_mt"/>
</dbReference>
<evidence type="ECO:0000256" key="2">
    <source>
        <dbReference type="ARBA" id="ARBA00022737"/>
    </source>
</evidence>
<feature type="repeat" description="PPR" evidence="5">
    <location>
        <begin position="375"/>
        <end position="409"/>
    </location>
</feature>
<dbReference type="NCBIfam" id="TIGR00756">
    <property type="entry name" value="PPR"/>
    <property type="match status" value="2"/>
</dbReference>
<keyword evidence="2" id="KW-0677">Repeat</keyword>
<dbReference type="InterPro" id="IPR011990">
    <property type="entry name" value="TPR-like_helical_dom_sf"/>
</dbReference>
<proteinExistence type="inferred from homology"/>
<dbReference type="PANTHER" id="PTHR47447:SF17">
    <property type="entry name" value="OS12G0638900 PROTEIN"/>
    <property type="match status" value="1"/>
</dbReference>
<dbReference type="AlphaFoldDB" id="A0A4S4MC03"/>
<protein>
    <recommendedName>
        <fullName evidence="6">Pentatricopeptide repeat-containing protein-mitochondrial domain-containing protein</fullName>
    </recommendedName>
</protein>
<feature type="domain" description="Pentatricopeptide repeat-containing protein-mitochondrial" evidence="6">
    <location>
        <begin position="367"/>
        <end position="469"/>
    </location>
</feature>
<name>A0A4S4MC03_9APHY</name>
<dbReference type="Gene3D" id="1.25.40.10">
    <property type="entry name" value="Tetratricopeptide repeat domain"/>
    <property type="match status" value="5"/>
</dbReference>
<dbReference type="Proteomes" id="UP000308730">
    <property type="component" value="Unassembled WGS sequence"/>
</dbReference>
<comment type="function">
    <text evidence="3">Regulates mitochondrial small subunit maturation by controlling 15S rRNA 5'-end processing. Localizes to the 5' precursor of the 15S rRNA in a position that is subsequently occupied by mS47 in the mature yeast mtSSU. Uses structure and sequence-specific RNA recognition, binding to a single-stranded region of the precursor and specifically recognizing bases -6 to -1. The exchange of Ccm1 for mS47 is coupled to the irreversible removal of precursor rRNA that is accompanied by conformational changes of the mitoribosomal proteins uS5m and mS26. These conformational changes signal completion of 5'-end rRNA processing through protection of the mature 5'-end of the 15S rRNA and stabilization of mS47. The removal of the 5' precursor together with the dissociation of Ccm1 may be catalyzed by the 5'-3' exoribonuclease Pet127. Involved in the specific removal of group I introns in mitochondrial encoded transcripts.</text>
</comment>
<feature type="repeat" description="PPR" evidence="5">
    <location>
        <begin position="340"/>
        <end position="374"/>
    </location>
</feature>
<evidence type="ECO:0000256" key="5">
    <source>
        <dbReference type="PROSITE-ProRule" id="PRU00708"/>
    </source>
</evidence>
<comment type="similarity">
    <text evidence="1">Belongs to the CCM1 family.</text>
</comment>
<dbReference type="OrthoDB" id="185373at2759"/>
<dbReference type="PROSITE" id="PS51375">
    <property type="entry name" value="PPR"/>
    <property type="match status" value="2"/>
</dbReference>